<dbReference type="AlphaFoldDB" id="A0A2S9GZJ7"/>
<gene>
    <name evidence="8" type="ORF">S2091_2237</name>
</gene>
<dbReference type="InterPro" id="IPR012556">
    <property type="entry name" value="Entericidin"/>
</dbReference>
<evidence type="ECO:0000256" key="2">
    <source>
        <dbReference type="ARBA" id="ARBA00022475"/>
    </source>
</evidence>
<keyword evidence="4" id="KW-0472">Membrane</keyword>
<dbReference type="GO" id="GO:0009636">
    <property type="term" value="P:response to toxic substance"/>
    <property type="evidence" value="ECO:0007669"/>
    <property type="project" value="InterPro"/>
</dbReference>
<dbReference type="RefSeq" id="WP_105531935.1">
    <property type="nucleotide sequence ID" value="NZ_PUGF01000009.1"/>
</dbReference>
<keyword evidence="2" id="KW-1003">Cell membrane</keyword>
<dbReference type="PROSITE" id="PS51257">
    <property type="entry name" value="PROKAR_LIPOPROTEIN"/>
    <property type="match status" value="1"/>
</dbReference>
<feature type="chain" id="PRO_5015680600" evidence="7">
    <location>
        <begin position="20"/>
        <end position="47"/>
    </location>
</feature>
<comment type="caution">
    <text evidence="8">The sequence shown here is derived from an EMBL/GenBank/DDBJ whole genome shotgun (WGS) entry which is preliminary data.</text>
</comment>
<keyword evidence="6" id="KW-0449">Lipoprotein</keyword>
<keyword evidence="5" id="KW-0564">Palmitate</keyword>
<dbReference type="Pfam" id="PF08085">
    <property type="entry name" value="Entericidin"/>
    <property type="match status" value="1"/>
</dbReference>
<evidence type="ECO:0000256" key="6">
    <source>
        <dbReference type="ARBA" id="ARBA00023288"/>
    </source>
</evidence>
<evidence type="ECO:0000313" key="9">
    <source>
        <dbReference type="Proteomes" id="UP000237839"/>
    </source>
</evidence>
<keyword evidence="3 7" id="KW-0732">Signal</keyword>
<comment type="similarity">
    <text evidence="1">Belongs to the EcnA/EcnB lipoprotein family.</text>
</comment>
<evidence type="ECO:0000256" key="5">
    <source>
        <dbReference type="ARBA" id="ARBA00023139"/>
    </source>
</evidence>
<accession>A0A2S9GZJ7</accession>
<feature type="signal peptide" evidence="7">
    <location>
        <begin position="1"/>
        <end position="19"/>
    </location>
</feature>
<keyword evidence="9" id="KW-1185">Reference proteome</keyword>
<dbReference type="OrthoDB" id="9181810at2"/>
<evidence type="ECO:0000256" key="1">
    <source>
        <dbReference type="ARBA" id="ARBA00010296"/>
    </source>
</evidence>
<sequence length="47" mass="4919">MKKFALCCLAVLAITVLSACNTIEGFGKDVKNAGQSMENAAAKKTNN</sequence>
<dbReference type="Proteomes" id="UP000237839">
    <property type="component" value="Unassembled WGS sequence"/>
</dbReference>
<evidence type="ECO:0000256" key="3">
    <source>
        <dbReference type="ARBA" id="ARBA00022729"/>
    </source>
</evidence>
<dbReference type="EMBL" id="PUGF01000009">
    <property type="protein sequence ID" value="PRC93151.1"/>
    <property type="molecule type" value="Genomic_DNA"/>
</dbReference>
<protein>
    <submittedName>
        <fullName evidence="8">Putative small secreted protein</fullName>
    </submittedName>
</protein>
<proteinExistence type="inferred from homology"/>
<name>A0A2S9GZJ7_9BURK</name>
<reference evidence="8 9" key="1">
    <citation type="submission" date="2018-02" db="EMBL/GenBank/DDBJ databases">
        <title>Solimicrobium silvestre gen. nov., sp. nov., isolated from alpine forest soil.</title>
        <authorList>
            <person name="Margesin R."/>
            <person name="Albuquerque L."/>
            <person name="Zhang D.-C."/>
            <person name="Froufe H.J.C."/>
            <person name="Severino R."/>
            <person name="Roxo I."/>
            <person name="Egas C."/>
            <person name="Da Costa M.S."/>
        </authorList>
    </citation>
    <scope>NUCLEOTIDE SEQUENCE [LARGE SCALE GENOMIC DNA]</scope>
    <source>
        <strain evidence="8 9">S20-91</strain>
    </source>
</reference>
<evidence type="ECO:0000256" key="7">
    <source>
        <dbReference type="SAM" id="SignalP"/>
    </source>
</evidence>
<dbReference type="GO" id="GO:0016020">
    <property type="term" value="C:membrane"/>
    <property type="evidence" value="ECO:0007669"/>
    <property type="project" value="InterPro"/>
</dbReference>
<organism evidence="8 9">
    <name type="scientific">Solimicrobium silvestre</name>
    <dbReference type="NCBI Taxonomy" id="2099400"/>
    <lineage>
        <taxon>Bacteria</taxon>
        <taxon>Pseudomonadati</taxon>
        <taxon>Pseudomonadota</taxon>
        <taxon>Betaproteobacteria</taxon>
        <taxon>Burkholderiales</taxon>
        <taxon>Oxalobacteraceae</taxon>
        <taxon>Solimicrobium</taxon>
    </lineage>
</organism>
<evidence type="ECO:0000256" key="4">
    <source>
        <dbReference type="ARBA" id="ARBA00023136"/>
    </source>
</evidence>
<evidence type="ECO:0000313" key="8">
    <source>
        <dbReference type="EMBL" id="PRC93151.1"/>
    </source>
</evidence>